<sequence>MRKIPLRQSSLSSSALSASASLRTATSLSRHHLSQSPPPLSVVAITDSAQQFAAISSFYLPLFLSIRKLNWQQLVQISKRFLEQFAAFLPLSETEFDESSIASNSSSVLRLSGRSPRPGLSGKLLFILEFERDEGGCGDGSFQ</sequence>
<dbReference type="RefSeq" id="XP_021831628.1">
    <property type="nucleotide sequence ID" value="XM_021975936.1"/>
</dbReference>
<reference evidence="2" key="1">
    <citation type="submission" date="2025-08" db="UniProtKB">
        <authorList>
            <consortium name="RefSeq"/>
        </authorList>
    </citation>
    <scope>IDENTIFICATION</scope>
</reference>
<gene>
    <name evidence="2" type="primary">LOC110771574</name>
</gene>
<accession>A0A6P5TV20</accession>
<dbReference type="AlphaFoldDB" id="A0A6P5TV20"/>
<evidence type="ECO:0000313" key="1">
    <source>
        <dbReference type="Proteomes" id="UP000515124"/>
    </source>
</evidence>
<name>A0A6P5TV20_PRUAV</name>
<dbReference type="KEGG" id="pavi:110771574"/>
<dbReference type="GeneID" id="110771574"/>
<dbReference type="Proteomes" id="UP000515124">
    <property type="component" value="Unplaced"/>
</dbReference>
<evidence type="ECO:0000313" key="2">
    <source>
        <dbReference type="RefSeq" id="XP_021831628.1"/>
    </source>
</evidence>
<protein>
    <submittedName>
        <fullName evidence="2">Uncharacterized protein LOC110771574 isoform X1</fullName>
    </submittedName>
</protein>
<organism evidence="1 2">
    <name type="scientific">Prunus avium</name>
    <name type="common">Cherry</name>
    <name type="synonym">Cerasus avium</name>
    <dbReference type="NCBI Taxonomy" id="42229"/>
    <lineage>
        <taxon>Eukaryota</taxon>
        <taxon>Viridiplantae</taxon>
        <taxon>Streptophyta</taxon>
        <taxon>Embryophyta</taxon>
        <taxon>Tracheophyta</taxon>
        <taxon>Spermatophyta</taxon>
        <taxon>Magnoliopsida</taxon>
        <taxon>eudicotyledons</taxon>
        <taxon>Gunneridae</taxon>
        <taxon>Pentapetalae</taxon>
        <taxon>rosids</taxon>
        <taxon>fabids</taxon>
        <taxon>Rosales</taxon>
        <taxon>Rosaceae</taxon>
        <taxon>Amygdaloideae</taxon>
        <taxon>Amygdaleae</taxon>
        <taxon>Prunus</taxon>
    </lineage>
</organism>
<proteinExistence type="predicted"/>
<keyword evidence="1" id="KW-1185">Reference proteome</keyword>